<evidence type="ECO:0000313" key="2">
    <source>
        <dbReference type="EMBL" id="KAC2936199.1"/>
    </source>
</evidence>
<evidence type="ECO:0000313" key="3">
    <source>
        <dbReference type="EMBL" id="KAE8022881.1"/>
    </source>
</evidence>
<keyword evidence="4" id="KW-1185">Reference proteome</keyword>
<dbReference type="GO" id="GO:0003676">
    <property type="term" value="F:nucleic acid binding"/>
    <property type="evidence" value="ECO:0007669"/>
    <property type="project" value="InterPro"/>
</dbReference>
<dbReference type="Proteomes" id="UP000327013">
    <property type="component" value="Chromosome 3"/>
</dbReference>
<dbReference type="AlphaFoldDB" id="A0A5N6L6Z9"/>
<organism evidence="2 4">
    <name type="scientific">Carpinus fangiana</name>
    <dbReference type="NCBI Taxonomy" id="176857"/>
    <lineage>
        <taxon>Eukaryota</taxon>
        <taxon>Viridiplantae</taxon>
        <taxon>Streptophyta</taxon>
        <taxon>Embryophyta</taxon>
        <taxon>Tracheophyta</taxon>
        <taxon>Spermatophyta</taxon>
        <taxon>Magnoliopsida</taxon>
        <taxon>eudicotyledons</taxon>
        <taxon>Gunneridae</taxon>
        <taxon>Pentapetalae</taxon>
        <taxon>rosids</taxon>
        <taxon>fabids</taxon>
        <taxon>Fagales</taxon>
        <taxon>Betulaceae</taxon>
        <taxon>Carpinus</taxon>
    </lineage>
</organism>
<dbReference type="GO" id="GO:0004523">
    <property type="term" value="F:RNA-DNA hybrid ribonuclease activity"/>
    <property type="evidence" value="ECO:0007669"/>
    <property type="project" value="InterPro"/>
</dbReference>
<gene>
    <name evidence="3" type="ORF">FH972_008642</name>
    <name evidence="2" type="ORF">FH972_027190</name>
</gene>
<accession>A0A5N6L6Z9</accession>
<dbReference type="Pfam" id="PF13456">
    <property type="entry name" value="RVT_3"/>
    <property type="match status" value="1"/>
</dbReference>
<proteinExistence type="predicted"/>
<dbReference type="InterPro" id="IPR002156">
    <property type="entry name" value="RNaseH_domain"/>
</dbReference>
<reference evidence="2 4" key="1">
    <citation type="submission" date="2019-06" db="EMBL/GenBank/DDBJ databases">
        <title>A chromosomal-level reference genome of Carpinus fangiana (Coryloideae, Betulaceae).</title>
        <authorList>
            <person name="Yang X."/>
            <person name="Wang Z."/>
            <person name="Zhang L."/>
            <person name="Hao G."/>
            <person name="Liu J."/>
            <person name="Yang Y."/>
        </authorList>
    </citation>
    <scope>NUCLEOTIDE SEQUENCE [LARGE SCALE GENOMIC DNA]</scope>
    <source>
        <strain evidence="2">Cfa_2016G</strain>
        <tissue evidence="2">Leaf</tissue>
    </source>
</reference>
<sequence>MAARSQTRHGFLDPTAAEAWAALLAVQFSKELGICQLQLEGDVKNVVAAVNAEGMDESGWGQITEDI</sequence>
<dbReference type="OrthoDB" id="1619883at2759"/>
<evidence type="ECO:0000313" key="4">
    <source>
        <dbReference type="Proteomes" id="UP000327013"/>
    </source>
</evidence>
<name>A0A5N6L6Z9_9ROSI</name>
<protein>
    <recommendedName>
        <fullName evidence="1">RNase H type-1 domain-containing protein</fullName>
    </recommendedName>
</protein>
<evidence type="ECO:0000259" key="1">
    <source>
        <dbReference type="Pfam" id="PF13456"/>
    </source>
</evidence>
<feature type="domain" description="RNase H type-1" evidence="1">
    <location>
        <begin position="8"/>
        <end position="67"/>
    </location>
</feature>
<dbReference type="EMBL" id="CM017323">
    <property type="protein sequence ID" value="KAE8022881.1"/>
    <property type="molecule type" value="Genomic_DNA"/>
</dbReference>
<dbReference type="EMBL" id="VIBQ01000763">
    <property type="protein sequence ID" value="KAC2936199.1"/>
    <property type="molecule type" value="Genomic_DNA"/>
</dbReference>